<feature type="compositionally biased region" description="Basic and acidic residues" evidence="3">
    <location>
        <begin position="889"/>
        <end position="901"/>
    </location>
</feature>
<keyword evidence="2" id="KW-0539">Nucleus</keyword>
<feature type="compositionally biased region" description="Low complexity" evidence="3">
    <location>
        <begin position="246"/>
        <end position="255"/>
    </location>
</feature>
<feature type="region of interest" description="Disordered" evidence="3">
    <location>
        <begin position="65"/>
        <end position="126"/>
    </location>
</feature>
<dbReference type="InterPro" id="IPR014810">
    <property type="entry name" value="Fcf2_C"/>
</dbReference>
<dbReference type="STRING" id="42514.ENSPNAP00000030496"/>
<feature type="region of interest" description="Disordered" evidence="3">
    <location>
        <begin position="152"/>
        <end position="322"/>
    </location>
</feature>
<feature type="compositionally biased region" description="Polar residues" evidence="3">
    <location>
        <begin position="67"/>
        <end position="80"/>
    </location>
</feature>
<feature type="compositionally biased region" description="Polar residues" evidence="3">
    <location>
        <begin position="155"/>
        <end position="170"/>
    </location>
</feature>
<feature type="compositionally biased region" description="Basic residues" evidence="3">
    <location>
        <begin position="173"/>
        <end position="182"/>
    </location>
</feature>
<reference evidence="5" key="3">
    <citation type="submission" date="2025-09" db="UniProtKB">
        <authorList>
            <consortium name="Ensembl"/>
        </authorList>
    </citation>
    <scope>IDENTIFICATION</scope>
</reference>
<feature type="region of interest" description="Disordered" evidence="3">
    <location>
        <begin position="344"/>
        <end position="374"/>
    </location>
</feature>
<keyword evidence="6" id="KW-1185">Reference proteome</keyword>
<dbReference type="OrthoDB" id="427886at2759"/>
<feature type="compositionally biased region" description="Polar residues" evidence="3">
    <location>
        <begin position="460"/>
        <end position="476"/>
    </location>
</feature>
<feature type="compositionally biased region" description="Polar residues" evidence="3">
    <location>
        <begin position="347"/>
        <end position="367"/>
    </location>
</feature>
<reference evidence="5" key="2">
    <citation type="submission" date="2025-08" db="UniProtKB">
        <authorList>
            <consortium name="Ensembl"/>
        </authorList>
    </citation>
    <scope>IDENTIFICATION</scope>
</reference>
<feature type="compositionally biased region" description="Basic and acidic residues" evidence="3">
    <location>
        <begin position="391"/>
        <end position="400"/>
    </location>
</feature>
<evidence type="ECO:0000313" key="5">
    <source>
        <dbReference type="Ensembl" id="ENSPNAP00000030496.2"/>
    </source>
</evidence>
<gene>
    <name evidence="5" type="primary">DNTTIP2</name>
</gene>
<feature type="region of interest" description="Disordered" evidence="3">
    <location>
        <begin position="460"/>
        <end position="490"/>
    </location>
</feature>
<feature type="compositionally biased region" description="Basic residues" evidence="3">
    <location>
        <begin position="1121"/>
        <end position="1133"/>
    </location>
</feature>
<dbReference type="GO" id="GO:0003723">
    <property type="term" value="F:RNA binding"/>
    <property type="evidence" value="ECO:0007669"/>
    <property type="project" value="TreeGrafter"/>
</dbReference>
<evidence type="ECO:0000256" key="2">
    <source>
        <dbReference type="ARBA" id="ARBA00023242"/>
    </source>
</evidence>
<feature type="compositionally biased region" description="Acidic residues" evidence="3">
    <location>
        <begin position="902"/>
        <end position="919"/>
    </location>
</feature>
<dbReference type="GO" id="GO:0006396">
    <property type="term" value="P:RNA processing"/>
    <property type="evidence" value="ECO:0007669"/>
    <property type="project" value="TreeGrafter"/>
</dbReference>
<dbReference type="RefSeq" id="XP_017549015.2">
    <property type="nucleotide sequence ID" value="XM_017693526.2"/>
</dbReference>
<feature type="region of interest" description="Disordered" evidence="3">
    <location>
        <begin position="889"/>
        <end position="921"/>
    </location>
</feature>
<organism evidence="5 6">
    <name type="scientific">Pygocentrus nattereri</name>
    <name type="common">Red-bellied piranha</name>
    <dbReference type="NCBI Taxonomy" id="42514"/>
    <lineage>
        <taxon>Eukaryota</taxon>
        <taxon>Metazoa</taxon>
        <taxon>Chordata</taxon>
        <taxon>Craniata</taxon>
        <taxon>Vertebrata</taxon>
        <taxon>Euteleostomi</taxon>
        <taxon>Actinopterygii</taxon>
        <taxon>Neopterygii</taxon>
        <taxon>Teleostei</taxon>
        <taxon>Ostariophysi</taxon>
        <taxon>Characiformes</taxon>
        <taxon>Characoidei</taxon>
        <taxon>Pygocentrus</taxon>
    </lineage>
</organism>
<feature type="region of interest" description="Disordered" evidence="3">
    <location>
        <begin position="1114"/>
        <end position="1133"/>
    </location>
</feature>
<comment type="subcellular location">
    <subcellularLocation>
        <location evidence="1">Nucleus</location>
        <location evidence="1">Nucleolus</location>
    </subcellularLocation>
</comment>
<protein>
    <recommendedName>
        <fullName evidence="4">Fcf2 pre-rRNA processing C-terminal domain-containing protein</fullName>
    </recommendedName>
</protein>
<dbReference type="GeneTree" id="ENSGT00510000048142"/>
<dbReference type="AlphaFoldDB" id="A0A3B4E597"/>
<feature type="compositionally biased region" description="Basic and acidic residues" evidence="3">
    <location>
        <begin position="477"/>
        <end position="490"/>
    </location>
</feature>
<dbReference type="Pfam" id="PF08698">
    <property type="entry name" value="Fcf2"/>
    <property type="match status" value="1"/>
</dbReference>
<feature type="compositionally biased region" description="Acidic residues" evidence="3">
    <location>
        <begin position="825"/>
        <end position="837"/>
    </location>
</feature>
<dbReference type="GeneID" id="108425109"/>
<dbReference type="OMA" id="QDADQQY"/>
<proteinExistence type="predicted"/>
<dbReference type="Proteomes" id="UP001501920">
    <property type="component" value="Chromosome 28"/>
</dbReference>
<evidence type="ECO:0000313" key="6">
    <source>
        <dbReference type="Proteomes" id="UP001501920"/>
    </source>
</evidence>
<accession>A0A3B4E597</accession>
<name>A0A3B4E597_PYGNA</name>
<feature type="region of interest" description="Disordered" evidence="3">
    <location>
        <begin position="785"/>
        <end position="872"/>
    </location>
</feature>
<dbReference type="Ensembl" id="ENSPNAT00000018587.2">
    <property type="protein sequence ID" value="ENSPNAP00000030496.2"/>
    <property type="gene ID" value="ENSPNAG00000017234.2"/>
</dbReference>
<evidence type="ECO:0000259" key="4">
    <source>
        <dbReference type="Pfam" id="PF08698"/>
    </source>
</evidence>
<dbReference type="PANTHER" id="PTHR21686:SF12">
    <property type="entry name" value="DEOXYNUCLEOTIDYLTRANSFERASE TERMINAL-INTERACTING PROTEIN 2"/>
    <property type="match status" value="1"/>
</dbReference>
<dbReference type="InterPro" id="IPR039883">
    <property type="entry name" value="Fcf2/DNTTIP2"/>
</dbReference>
<feature type="compositionally biased region" description="Acidic residues" evidence="3">
    <location>
        <begin position="411"/>
        <end position="421"/>
    </location>
</feature>
<feature type="region of interest" description="Disordered" evidence="3">
    <location>
        <begin position="391"/>
        <end position="428"/>
    </location>
</feature>
<evidence type="ECO:0000256" key="1">
    <source>
        <dbReference type="ARBA" id="ARBA00004604"/>
    </source>
</evidence>
<feature type="domain" description="Fcf2 pre-rRNA processing C-terminal" evidence="4">
    <location>
        <begin position="1013"/>
        <end position="1106"/>
    </location>
</feature>
<reference evidence="5 6" key="1">
    <citation type="submission" date="2020-10" db="EMBL/GenBank/DDBJ databases">
        <title>Pygocentrus nattereri (red-bellied piranha) genome, fPygNat1, primary haplotype.</title>
        <authorList>
            <person name="Myers G."/>
            <person name="Meyer A."/>
            <person name="Karagic N."/>
            <person name="Pippel M."/>
            <person name="Winkler S."/>
            <person name="Tracey A."/>
            <person name="Wood J."/>
            <person name="Formenti G."/>
            <person name="Howe K."/>
            <person name="Fedrigo O."/>
            <person name="Jarvis E.D."/>
        </authorList>
    </citation>
    <scope>NUCLEOTIDE SEQUENCE [LARGE SCALE GENOMIC DNA]</scope>
</reference>
<sequence length="1133" mass="124861">MPPFITAQLNRRFCVSIGRERVRMLSIKMVATRRGTRVSSPVKDTGDVVAEPSTVVRRTRCRVIVTDQPQSEQTSDSQQNDAEEPNTAPFKTANPSKRGARRSKRHLTEANQPDSTHEADVSESESCCSVASGILVQSATRGRRRAPIKERLTAAVQQDASEGESCSSPPASKPRRSMRSQKKPSVVPAESTTCKDDGPSEAESCSSVASLSKVIDTRMITRSHRRPAVSPGGDDPSEADSCSSAVSGPRSSTVRRSTRNRRTNPTEPIPIHLEESEPTKALASSAATRTRRGKSKVKSADENQAYDSEGCHSGPSTRPKKMVGVFVVDSDSESVDSPCSLKVRLTPCSSRTGSASSNRAVPASTTRSKVKVTHDASNATAVSKCEILDNKDSELEKDQTETLMDTVSDREDIEEMDEEEADRTVTSSDCQECSVLENLTLTLAEDIISSASAELKIVSSENRQETSSVNDVTVSENTEHVEEKHSTKEQTLTEKDVKILESCEKISEPAMENEAEAESVLEVHGDQASVLVVKPEKGVTVTEEDHPILVEEHDTEDQKSSYPGQTEKSVMVVVRAEEKDEAVEKTELVTEDNAAVLNQKPSKLVEKNIKVSEGVESEAAKVLDVSQKVSGSLTVACIDLEGQDVEDEQDMEVDQNTDIDADHNDTEDQKSSAPVQTENSMIVVVGSEEKDEAVEEKTESVADVNAAVVDQKPSELAEKSVKVDEGIDKSEAAAVLDVPQKVYVNQIITVTCSDMAGQKVQDGEVEQHTDTYAIHHECVLQNKVEDESAAETEQEGPSCSLDAQGHKTSVLQTKPEKRLLSLLDSSEDEESDSEGLSDEGCKKDAGDLESEEEAVRTDEIQPGSSSLFVIDTRPGLQPNEKYYIDTTCREEDDHLHDSKAVEDEEDFVDEEADDEDDEDSKILFTTRRPALMELSSSIDPGLKMKELGGLYISFDGSKSKPVSNNLKKLKDQKNQDELLKNSVIVADFEKKDAVPPYKESKHAAKLKHKEEKAKTTGDGWFNMRAPELTEDLRNDLKALKMRSAMDPKRFYKKSDREGFPKYFQVGTVVDNPADFYHSRIPKKQRKRTIVEELLADAEFRSFNKRKYHEIMAEKAADAAGKKNRKKHKFHKKK</sequence>
<dbReference type="GO" id="GO:0005730">
    <property type="term" value="C:nucleolus"/>
    <property type="evidence" value="ECO:0007669"/>
    <property type="project" value="UniProtKB-SubCell"/>
</dbReference>
<dbReference type="PANTHER" id="PTHR21686">
    <property type="entry name" value="DEOXYNUCLEOTIDYLTRANSFERASE TERMINAL-INTERACTING PROTEIN 2"/>
    <property type="match status" value="1"/>
</dbReference>
<evidence type="ECO:0000256" key="3">
    <source>
        <dbReference type="SAM" id="MobiDB-lite"/>
    </source>
</evidence>